<accession>A0A140LD32</accession>
<dbReference type="OrthoDB" id="1680616at2"/>
<dbReference type="STRING" id="520764.AN618_02120"/>
<sequence length="159" mass="17891">MKIFYCCYGSAHSSVVAAAIHLGWLPEDRVPEVHEIENLPHYDKTDSFEIGTPFFMGKDEKGAEIYIIGMTDQRQLVKNAILSFLKNNEIETKDIFFVDTIPLVNLKTKVGGILSRRIGLVAVGRPLTVKGIQEKYFEFVKLVNEVKKSLGLLGSVKFK</sequence>
<dbReference type="Pfam" id="PF11385">
    <property type="entry name" value="DUF3189"/>
    <property type="match status" value="1"/>
</dbReference>
<gene>
    <name evidence="1" type="ORF">AN618_02120</name>
</gene>
<proteinExistence type="predicted"/>
<evidence type="ECO:0000313" key="2">
    <source>
        <dbReference type="Proteomes" id="UP000070427"/>
    </source>
</evidence>
<keyword evidence="2" id="KW-1185">Reference proteome</keyword>
<evidence type="ECO:0000313" key="1">
    <source>
        <dbReference type="EMBL" id="KXG78457.1"/>
    </source>
</evidence>
<reference evidence="1 2" key="1">
    <citation type="submission" date="2015-12" db="EMBL/GenBank/DDBJ databases">
        <title>Draft genome sequnece of Fervidicola ferrireducens strain Y170.</title>
        <authorList>
            <person name="Patel B.K."/>
        </authorList>
    </citation>
    <scope>NUCLEOTIDE SEQUENCE [LARGE SCALE GENOMIC DNA]</scope>
    <source>
        <strain evidence="1 2">Y170</strain>
    </source>
</reference>
<dbReference type="RefSeq" id="WP_066351018.1">
    <property type="nucleotide sequence ID" value="NZ_LOED01000002.1"/>
</dbReference>
<comment type="caution">
    <text evidence="1">The sequence shown here is derived from an EMBL/GenBank/DDBJ whole genome shotgun (WGS) entry which is preliminary data.</text>
</comment>
<dbReference type="AlphaFoldDB" id="A0A140LD32"/>
<protein>
    <recommendedName>
        <fullName evidence="3">DUF3189 domain-containing protein</fullName>
    </recommendedName>
</protein>
<dbReference type="InterPro" id="IPR021525">
    <property type="entry name" value="DUF3189"/>
</dbReference>
<evidence type="ECO:0008006" key="3">
    <source>
        <dbReference type="Google" id="ProtNLM"/>
    </source>
</evidence>
<organism evidence="1 2">
    <name type="scientific">Fervidicola ferrireducens</name>
    <dbReference type="NCBI Taxonomy" id="520764"/>
    <lineage>
        <taxon>Bacteria</taxon>
        <taxon>Bacillati</taxon>
        <taxon>Bacillota</taxon>
        <taxon>Clostridia</taxon>
        <taxon>Thermosediminibacterales</taxon>
        <taxon>Thermosediminibacteraceae</taxon>
        <taxon>Fervidicola</taxon>
    </lineage>
</organism>
<dbReference type="InParanoid" id="A0A140LD32"/>
<dbReference type="EMBL" id="LOED01000002">
    <property type="protein sequence ID" value="KXG78457.1"/>
    <property type="molecule type" value="Genomic_DNA"/>
</dbReference>
<dbReference type="Proteomes" id="UP000070427">
    <property type="component" value="Unassembled WGS sequence"/>
</dbReference>
<name>A0A140LD32_9FIRM</name>